<reference evidence="1" key="1">
    <citation type="submission" date="2020-03" db="EMBL/GenBank/DDBJ databases">
        <authorList>
            <person name="Weist P."/>
        </authorList>
    </citation>
    <scope>NUCLEOTIDE SEQUENCE</scope>
</reference>
<gene>
    <name evidence="1" type="ORF">PLEPLA_LOCUS13608</name>
</gene>
<feature type="non-terminal residue" evidence="1">
    <location>
        <position position="60"/>
    </location>
</feature>
<dbReference type="Proteomes" id="UP001153269">
    <property type="component" value="Unassembled WGS sequence"/>
</dbReference>
<protein>
    <submittedName>
        <fullName evidence="1">Uncharacterized protein</fullName>
    </submittedName>
</protein>
<evidence type="ECO:0000313" key="1">
    <source>
        <dbReference type="EMBL" id="CAB1425676.1"/>
    </source>
</evidence>
<dbReference type="AlphaFoldDB" id="A0A9N7U6X0"/>
<dbReference type="EMBL" id="CADEAL010000824">
    <property type="protein sequence ID" value="CAB1425676.1"/>
    <property type="molecule type" value="Genomic_DNA"/>
</dbReference>
<proteinExistence type="predicted"/>
<sequence length="60" mass="6587">PALYLFLPPAPHHNTFPAVPSSRPLVRAGPGREFETSGLDLQAEETNEELMGWANLDTEV</sequence>
<name>A0A9N7U6X0_PLEPL</name>
<organism evidence="1 2">
    <name type="scientific">Pleuronectes platessa</name>
    <name type="common">European plaice</name>
    <dbReference type="NCBI Taxonomy" id="8262"/>
    <lineage>
        <taxon>Eukaryota</taxon>
        <taxon>Metazoa</taxon>
        <taxon>Chordata</taxon>
        <taxon>Craniata</taxon>
        <taxon>Vertebrata</taxon>
        <taxon>Euteleostomi</taxon>
        <taxon>Actinopterygii</taxon>
        <taxon>Neopterygii</taxon>
        <taxon>Teleostei</taxon>
        <taxon>Neoteleostei</taxon>
        <taxon>Acanthomorphata</taxon>
        <taxon>Carangaria</taxon>
        <taxon>Pleuronectiformes</taxon>
        <taxon>Pleuronectoidei</taxon>
        <taxon>Pleuronectidae</taxon>
        <taxon>Pleuronectes</taxon>
    </lineage>
</organism>
<evidence type="ECO:0000313" key="2">
    <source>
        <dbReference type="Proteomes" id="UP001153269"/>
    </source>
</evidence>
<accession>A0A9N7U6X0</accession>
<keyword evidence="2" id="KW-1185">Reference proteome</keyword>
<comment type="caution">
    <text evidence="1">The sequence shown here is derived from an EMBL/GenBank/DDBJ whole genome shotgun (WGS) entry which is preliminary data.</text>
</comment>